<feature type="transmembrane region" description="Helical" evidence="2">
    <location>
        <begin position="176"/>
        <end position="197"/>
    </location>
</feature>
<feature type="transmembrane region" description="Helical" evidence="2">
    <location>
        <begin position="140"/>
        <end position="164"/>
    </location>
</feature>
<feature type="transmembrane region" description="Helical" evidence="2">
    <location>
        <begin position="209"/>
        <end position="229"/>
    </location>
</feature>
<feature type="transmembrane region" description="Helical" evidence="2">
    <location>
        <begin position="309"/>
        <end position="328"/>
    </location>
</feature>
<name>A0ABT0U6M2_9BACT</name>
<protein>
    <submittedName>
        <fullName evidence="3">TIGR00341 family protein</fullName>
    </submittedName>
</protein>
<comment type="caution">
    <text evidence="3">The sequence shown here is derived from an EMBL/GenBank/DDBJ whole genome shotgun (WGS) entry which is preliminary data.</text>
</comment>
<dbReference type="RefSeq" id="WP_250930176.1">
    <property type="nucleotide sequence ID" value="NZ_JAMQBK010000047.1"/>
</dbReference>
<dbReference type="EMBL" id="JAMQBK010000047">
    <property type="protein sequence ID" value="MCM2372543.1"/>
    <property type="molecule type" value="Genomic_DNA"/>
</dbReference>
<keyword evidence="2" id="KW-0812">Transmembrane</keyword>
<reference evidence="3 4" key="1">
    <citation type="journal article" date="2022" name="Syst. Appl. Microbiol.">
        <title>Rhodopirellula aestuarii sp. nov., a novel member of the genus Rhodopirellula isolated from brackish sediments collected in the Tagus River estuary, Portugal.</title>
        <authorList>
            <person name="Vitorino I.R."/>
            <person name="Klimek D."/>
            <person name="Calusinska M."/>
            <person name="Lobo-da-Cunha A."/>
            <person name="Vasconcelos V."/>
            <person name="Lage O.M."/>
        </authorList>
    </citation>
    <scope>NUCLEOTIDE SEQUENCE [LARGE SCALE GENOMIC DNA]</scope>
    <source>
        <strain evidence="3 4">ICT_H3.1</strain>
    </source>
</reference>
<evidence type="ECO:0000256" key="2">
    <source>
        <dbReference type="SAM" id="Phobius"/>
    </source>
</evidence>
<dbReference type="NCBIfam" id="TIGR00341">
    <property type="entry name" value="TIGR00341 family protein"/>
    <property type="match status" value="1"/>
</dbReference>
<accession>A0ABT0U6M2</accession>
<organism evidence="3 4">
    <name type="scientific">Aporhodopirellula aestuarii</name>
    <dbReference type="NCBI Taxonomy" id="2950107"/>
    <lineage>
        <taxon>Bacteria</taxon>
        <taxon>Pseudomonadati</taxon>
        <taxon>Planctomycetota</taxon>
        <taxon>Planctomycetia</taxon>
        <taxon>Pirellulales</taxon>
        <taxon>Pirellulaceae</taxon>
        <taxon>Aporhodopirellula</taxon>
    </lineage>
</organism>
<proteinExistence type="predicted"/>
<gene>
    <name evidence="3" type="ORF">NB063_18185</name>
</gene>
<dbReference type="InterPro" id="IPR005240">
    <property type="entry name" value="DUF389"/>
</dbReference>
<dbReference type="Pfam" id="PF04087">
    <property type="entry name" value="DUF389"/>
    <property type="match status" value="1"/>
</dbReference>
<feature type="transmembrane region" description="Helical" evidence="2">
    <location>
        <begin position="236"/>
        <end position="256"/>
    </location>
</feature>
<feature type="transmembrane region" description="Helical" evidence="2">
    <location>
        <begin position="268"/>
        <end position="288"/>
    </location>
</feature>
<keyword evidence="4" id="KW-1185">Reference proteome</keyword>
<evidence type="ECO:0000256" key="1">
    <source>
        <dbReference type="SAM" id="MobiDB-lite"/>
    </source>
</evidence>
<sequence length="331" mass="35117">MPLRLIEIILPRDSAPIVEQLQNFGSVLDRWDDQLNDGKVTVQLLVHAGNAEAMLDELEERFSHFADFRIILVPIEGTLPRPVEPDDESSNGHPKSPERISREEIYSDVCEGARISRTFLAQAVLATVVASVGLTRDDNAVIIGAMVIAPLLGPNISLCLATTLGDTKLAITSLKANAAGMSVALALSLLLATVFVVDPELPAIQSRTQVSGGDILLALASGCAGVLAFTSGAPTALIGVMVAVAILPPFVVFGLMVGSGDFDAARGAFLLVATNVICVNLAGVLTFAAQGLRPRVWWEAERAKNAMRLSVGIWVTLLAVLIFLIYQASLE</sequence>
<dbReference type="PANTHER" id="PTHR20992">
    <property type="entry name" value="AT15442P-RELATED"/>
    <property type="match status" value="1"/>
</dbReference>
<feature type="region of interest" description="Disordered" evidence="1">
    <location>
        <begin position="81"/>
        <end position="101"/>
    </location>
</feature>
<dbReference type="Proteomes" id="UP001202961">
    <property type="component" value="Unassembled WGS sequence"/>
</dbReference>
<keyword evidence="2" id="KW-0472">Membrane</keyword>
<evidence type="ECO:0000313" key="4">
    <source>
        <dbReference type="Proteomes" id="UP001202961"/>
    </source>
</evidence>
<dbReference type="PANTHER" id="PTHR20992:SF9">
    <property type="entry name" value="AT15442P-RELATED"/>
    <property type="match status" value="1"/>
</dbReference>
<evidence type="ECO:0000313" key="3">
    <source>
        <dbReference type="EMBL" id="MCM2372543.1"/>
    </source>
</evidence>
<keyword evidence="2" id="KW-1133">Transmembrane helix</keyword>